<keyword evidence="4" id="KW-0496">Mitochondrion</keyword>
<evidence type="ECO:0000313" key="9">
    <source>
        <dbReference type="EMBL" id="KAL1379631.1"/>
    </source>
</evidence>
<reference evidence="9 10" key="1">
    <citation type="submission" date="2024-05" db="EMBL/GenBank/DDBJ databases">
        <title>Culex pipiens pipiens assembly and annotation.</title>
        <authorList>
            <person name="Alout H."/>
            <person name="Durand T."/>
        </authorList>
    </citation>
    <scope>NUCLEOTIDE SEQUENCE [LARGE SCALE GENOMIC DNA]</scope>
    <source>
        <strain evidence="9">HA-2024</strain>
        <tissue evidence="9">Whole body</tissue>
    </source>
</reference>
<dbReference type="InterPro" id="IPR036249">
    <property type="entry name" value="Thioredoxin-like_sf"/>
</dbReference>
<dbReference type="InterPro" id="IPR007741">
    <property type="entry name" value="Ribosomal_mL43/mS25/NADH_DH"/>
</dbReference>
<feature type="region of interest" description="Disordered" evidence="7">
    <location>
        <begin position="274"/>
        <end position="312"/>
    </location>
</feature>
<feature type="compositionally biased region" description="Basic and acidic residues" evidence="7">
    <location>
        <begin position="285"/>
        <end position="301"/>
    </location>
</feature>
<dbReference type="GO" id="GO:0005739">
    <property type="term" value="C:mitochondrion"/>
    <property type="evidence" value="ECO:0007669"/>
    <property type="project" value="UniProtKB-SubCell"/>
</dbReference>
<keyword evidence="10" id="KW-1185">Reference proteome</keyword>
<evidence type="ECO:0000256" key="4">
    <source>
        <dbReference type="ARBA" id="ARBA00023128"/>
    </source>
</evidence>
<dbReference type="PANTHER" id="PTHR21396:SF2">
    <property type="entry name" value="LARGE RIBOSOMAL SUBUNIT PROTEIN ML43"/>
    <property type="match status" value="1"/>
</dbReference>
<dbReference type="GO" id="GO:0005840">
    <property type="term" value="C:ribosome"/>
    <property type="evidence" value="ECO:0007669"/>
    <property type="project" value="UniProtKB-KW"/>
</dbReference>
<evidence type="ECO:0000256" key="6">
    <source>
        <dbReference type="ARBA" id="ARBA00035188"/>
    </source>
</evidence>
<keyword evidence="3" id="KW-0689">Ribosomal protein</keyword>
<dbReference type="SMART" id="SM00916">
    <property type="entry name" value="L51_S25_CI-B8"/>
    <property type="match status" value="1"/>
</dbReference>
<evidence type="ECO:0000256" key="7">
    <source>
        <dbReference type="SAM" id="MobiDB-lite"/>
    </source>
</evidence>
<dbReference type="AlphaFoldDB" id="A0ABD1CT84"/>
<feature type="compositionally biased region" description="Basic and acidic residues" evidence="7">
    <location>
        <begin position="403"/>
        <end position="415"/>
    </location>
</feature>
<dbReference type="Pfam" id="PF05047">
    <property type="entry name" value="L51_S25_CI-B8"/>
    <property type="match status" value="1"/>
</dbReference>
<dbReference type="FunFam" id="3.40.30.10:FF:000257">
    <property type="entry name" value="39S ribosomal protein L43"/>
    <property type="match status" value="1"/>
</dbReference>
<comment type="subcellular location">
    <subcellularLocation>
        <location evidence="1">Mitochondrion</location>
    </subcellularLocation>
</comment>
<dbReference type="Gene3D" id="3.40.30.10">
    <property type="entry name" value="Glutaredoxin"/>
    <property type="match status" value="1"/>
</dbReference>
<evidence type="ECO:0000313" key="10">
    <source>
        <dbReference type="Proteomes" id="UP001562425"/>
    </source>
</evidence>
<organism evidence="9 10">
    <name type="scientific">Culex pipiens pipiens</name>
    <name type="common">Northern house mosquito</name>
    <dbReference type="NCBI Taxonomy" id="38569"/>
    <lineage>
        <taxon>Eukaryota</taxon>
        <taxon>Metazoa</taxon>
        <taxon>Ecdysozoa</taxon>
        <taxon>Arthropoda</taxon>
        <taxon>Hexapoda</taxon>
        <taxon>Insecta</taxon>
        <taxon>Pterygota</taxon>
        <taxon>Neoptera</taxon>
        <taxon>Endopterygota</taxon>
        <taxon>Diptera</taxon>
        <taxon>Nematocera</taxon>
        <taxon>Culicoidea</taxon>
        <taxon>Culicidae</taxon>
        <taxon>Culicinae</taxon>
        <taxon>Culicini</taxon>
        <taxon>Culex</taxon>
        <taxon>Culex</taxon>
    </lineage>
</organism>
<keyword evidence="5" id="KW-0687">Ribonucleoprotein</keyword>
<dbReference type="InterPro" id="IPR039927">
    <property type="entry name" value="Ribosomal_mL43"/>
</dbReference>
<evidence type="ECO:0000259" key="8">
    <source>
        <dbReference type="SMART" id="SM00916"/>
    </source>
</evidence>
<evidence type="ECO:0000256" key="3">
    <source>
        <dbReference type="ARBA" id="ARBA00022980"/>
    </source>
</evidence>
<dbReference type="GO" id="GO:1990904">
    <property type="term" value="C:ribonucleoprotein complex"/>
    <property type="evidence" value="ECO:0007669"/>
    <property type="project" value="UniProtKB-KW"/>
</dbReference>
<dbReference type="PANTHER" id="PTHR21396">
    <property type="entry name" value="39S RIBOSOMAL PROTEIN L43"/>
    <property type="match status" value="1"/>
</dbReference>
<sequence>MSNSHLFLKSAFPRAPLANGVGRYVCQLQRITLKYCKNHGSSKGMREFLENDLVDFSRANPGVVVYVKPRRHRTAVMSAEYLDGDRQWVNCGNSTRDEIRKWVEVLRTQATGAAGGARLRKLWHTDVPSVQGPWTPFTHQHPSTNVAQFPSEELGRVQGQPQTATEVLLEMFKAQQLESGDKSGKTEGSSKTGSRLVPGHFRTVLSPNWPIADQIAAMSGPNLNLDYDPLEGPSTRIWKPKEELSERKLEHLKSFIGKFMDNFLRWKAERAAASNKEGEAIPETGSERSSDEVKQKQKDVGEASSASKLASMELDREKLETIRNLSREMGSMLGPEQKVACGLLFNMAMKENIFSSGQPDEGQLQKIQGMIRELSANLPRSQRFVFGAVCNMAMQKFRQQATHRGEEKEQAPVDKDETEFELD</sequence>
<feature type="region of interest" description="Disordered" evidence="7">
    <location>
        <begin position="176"/>
        <end position="198"/>
    </location>
</feature>
<feature type="region of interest" description="Disordered" evidence="7">
    <location>
        <begin position="400"/>
        <end position="423"/>
    </location>
</feature>
<evidence type="ECO:0000256" key="1">
    <source>
        <dbReference type="ARBA" id="ARBA00004173"/>
    </source>
</evidence>
<dbReference type="SUPFAM" id="SSF52833">
    <property type="entry name" value="Thioredoxin-like"/>
    <property type="match status" value="1"/>
</dbReference>
<accession>A0ABD1CT84</accession>
<dbReference type="EMBL" id="JBEHCU010009586">
    <property type="protein sequence ID" value="KAL1379631.1"/>
    <property type="molecule type" value="Genomic_DNA"/>
</dbReference>
<name>A0ABD1CT84_CULPP</name>
<gene>
    <name evidence="9" type="ORF">pipiens_014763</name>
</gene>
<comment type="caution">
    <text evidence="9">The sequence shown here is derived from an EMBL/GenBank/DDBJ whole genome shotgun (WGS) entry which is preliminary data.</text>
</comment>
<dbReference type="Proteomes" id="UP001562425">
    <property type="component" value="Unassembled WGS sequence"/>
</dbReference>
<evidence type="ECO:0000256" key="2">
    <source>
        <dbReference type="ARBA" id="ARBA00006073"/>
    </source>
</evidence>
<feature type="domain" description="Ribosomal protein/NADH dehydrogenase" evidence="8">
    <location>
        <begin position="37"/>
        <end position="110"/>
    </location>
</feature>
<proteinExistence type="inferred from homology"/>
<evidence type="ECO:0000256" key="5">
    <source>
        <dbReference type="ARBA" id="ARBA00023274"/>
    </source>
</evidence>
<comment type="similarity">
    <text evidence="2">Belongs to the mitochondrion-specific ribosomal protein mL43 family.</text>
</comment>
<protein>
    <recommendedName>
        <fullName evidence="6">Large ribosomal subunit protein mL43</fullName>
    </recommendedName>
</protein>